<name>A0A6N7XZ74_9FIRM</name>
<keyword evidence="2" id="KW-1133">Transmembrane helix</keyword>
<keyword evidence="2" id="KW-0812">Transmembrane</keyword>
<evidence type="ECO:0000313" key="4">
    <source>
        <dbReference type="EMBL" id="MSU01538.1"/>
    </source>
</evidence>
<dbReference type="CDD" id="cd02696">
    <property type="entry name" value="MurNAc-LAA"/>
    <property type="match status" value="1"/>
</dbReference>
<dbReference type="PANTHER" id="PTHR30404">
    <property type="entry name" value="N-ACETYLMURAMOYL-L-ALANINE AMIDASE"/>
    <property type="match status" value="1"/>
</dbReference>
<evidence type="ECO:0000256" key="1">
    <source>
        <dbReference type="ARBA" id="ARBA00022801"/>
    </source>
</evidence>
<reference evidence="4 5" key="1">
    <citation type="submission" date="2019-09" db="EMBL/GenBank/DDBJ databases">
        <title>In-depth cultivation of the pig gut microbiome towards novel bacterial diversity and tailored functional studies.</title>
        <authorList>
            <person name="Wylensek D."/>
            <person name="Hitch T.C.A."/>
            <person name="Clavel T."/>
        </authorList>
    </citation>
    <scope>NUCLEOTIDE SEQUENCE [LARGE SCALE GENOMIC DNA]</scope>
    <source>
        <strain evidence="4 5">WCA3-693-APC-4?</strain>
    </source>
</reference>
<accession>A0A6N7XZ74</accession>
<comment type="caution">
    <text evidence="4">The sequence shown here is derived from an EMBL/GenBank/DDBJ whole genome shotgun (WGS) entry which is preliminary data.</text>
</comment>
<dbReference type="EMBL" id="VUNQ01000015">
    <property type="protein sequence ID" value="MSU01538.1"/>
    <property type="molecule type" value="Genomic_DNA"/>
</dbReference>
<dbReference type="AlphaFoldDB" id="A0A6N7XZ74"/>
<dbReference type="InterPro" id="IPR050695">
    <property type="entry name" value="N-acetylmuramoyl_amidase_3"/>
</dbReference>
<evidence type="ECO:0000256" key="2">
    <source>
        <dbReference type="SAM" id="Phobius"/>
    </source>
</evidence>
<keyword evidence="2" id="KW-0472">Membrane</keyword>
<dbReference type="SMART" id="SM00646">
    <property type="entry name" value="Ami_3"/>
    <property type="match status" value="1"/>
</dbReference>
<proteinExistence type="predicted"/>
<dbReference type="GO" id="GO:0030288">
    <property type="term" value="C:outer membrane-bounded periplasmic space"/>
    <property type="evidence" value="ECO:0007669"/>
    <property type="project" value="TreeGrafter"/>
</dbReference>
<sequence length="244" mass="27855">MKLIIIKKKYLQILCILLIGILILGFFILKKSKTMPVTYLPIANKVIAIDPGHGGVDPGAVSKNGIKEDEINLQIALKLKRLIEQSGGIVVMTRFEDEGLYTSESKTLRQMKREDLFNRKEIVNGSNSEIFISIHLNSFIRPTYYGAQTFYNKDSEGSQQLALIIQKELKNILDKDNNRQPQVRDDIFILNEVNIPSVLVECGFLSNSNEEKLLINESYQEKIAWAIYVGIMNYFNELDLGFDY</sequence>
<feature type="domain" description="MurNAc-LAA" evidence="3">
    <location>
        <begin position="120"/>
        <end position="232"/>
    </location>
</feature>
<keyword evidence="1 4" id="KW-0378">Hydrolase</keyword>
<feature type="transmembrane region" description="Helical" evidence="2">
    <location>
        <begin position="12"/>
        <end position="29"/>
    </location>
</feature>
<dbReference type="SUPFAM" id="SSF53187">
    <property type="entry name" value="Zn-dependent exopeptidases"/>
    <property type="match status" value="1"/>
</dbReference>
<dbReference type="InterPro" id="IPR002508">
    <property type="entry name" value="MurNAc-LAA_cat"/>
</dbReference>
<dbReference type="Proteomes" id="UP000469523">
    <property type="component" value="Unassembled WGS sequence"/>
</dbReference>
<dbReference type="PANTHER" id="PTHR30404:SF0">
    <property type="entry name" value="N-ACETYLMURAMOYL-L-ALANINE AMIDASE AMIC"/>
    <property type="match status" value="1"/>
</dbReference>
<gene>
    <name evidence="4" type="primary">cwlD</name>
    <name evidence="4" type="ORF">FYJ83_08675</name>
</gene>
<protein>
    <submittedName>
        <fullName evidence="4">N-acetylmuramoyl-L-alanine amidase CwlD</fullName>
        <ecNumber evidence="4">3.5.1.28</ecNumber>
    </submittedName>
</protein>
<dbReference type="GO" id="GO:0009253">
    <property type="term" value="P:peptidoglycan catabolic process"/>
    <property type="evidence" value="ECO:0007669"/>
    <property type="project" value="InterPro"/>
</dbReference>
<dbReference type="Gene3D" id="3.40.630.40">
    <property type="entry name" value="Zn-dependent exopeptidases"/>
    <property type="match status" value="1"/>
</dbReference>
<dbReference type="NCBIfam" id="TIGR02883">
    <property type="entry name" value="spore_cwlD"/>
    <property type="match status" value="1"/>
</dbReference>
<keyword evidence="5" id="KW-1185">Reference proteome</keyword>
<dbReference type="InterPro" id="IPR014234">
    <property type="entry name" value="Spore_CwlD"/>
</dbReference>
<dbReference type="GO" id="GO:0008745">
    <property type="term" value="F:N-acetylmuramoyl-L-alanine amidase activity"/>
    <property type="evidence" value="ECO:0007669"/>
    <property type="project" value="UniProtKB-EC"/>
</dbReference>
<organism evidence="4 5">
    <name type="scientific">Tissierella pigra</name>
    <dbReference type="NCBI Taxonomy" id="2607614"/>
    <lineage>
        <taxon>Bacteria</taxon>
        <taxon>Bacillati</taxon>
        <taxon>Bacillota</taxon>
        <taxon>Tissierellia</taxon>
        <taxon>Tissierellales</taxon>
        <taxon>Tissierellaceae</taxon>
        <taxon>Tissierella</taxon>
    </lineage>
</organism>
<dbReference type="RefSeq" id="WP_154439946.1">
    <property type="nucleotide sequence ID" value="NZ_JAHLPJ010000001.1"/>
</dbReference>
<dbReference type="Pfam" id="PF01520">
    <property type="entry name" value="Amidase_3"/>
    <property type="match status" value="1"/>
</dbReference>
<evidence type="ECO:0000259" key="3">
    <source>
        <dbReference type="SMART" id="SM00646"/>
    </source>
</evidence>
<dbReference type="EC" id="3.5.1.28" evidence="4"/>
<evidence type="ECO:0000313" key="5">
    <source>
        <dbReference type="Proteomes" id="UP000469523"/>
    </source>
</evidence>